<feature type="signal peptide" evidence="1">
    <location>
        <begin position="1"/>
        <end position="35"/>
    </location>
</feature>
<accession>A0A512MDV5</accession>
<evidence type="ECO:0008006" key="4">
    <source>
        <dbReference type="Google" id="ProtNLM"/>
    </source>
</evidence>
<reference evidence="2 3" key="1">
    <citation type="submission" date="2019-07" db="EMBL/GenBank/DDBJ databases">
        <title>Whole genome shotgun sequence of Brevifollis gellanilyticus NBRC 108608.</title>
        <authorList>
            <person name="Hosoyama A."/>
            <person name="Uohara A."/>
            <person name="Ohji S."/>
            <person name="Ichikawa N."/>
        </authorList>
    </citation>
    <scope>NUCLEOTIDE SEQUENCE [LARGE SCALE GENOMIC DNA]</scope>
    <source>
        <strain evidence="2 3">NBRC 108608</strain>
    </source>
</reference>
<proteinExistence type="predicted"/>
<dbReference type="SUPFAM" id="SSF56935">
    <property type="entry name" value="Porins"/>
    <property type="match status" value="1"/>
</dbReference>
<evidence type="ECO:0000256" key="1">
    <source>
        <dbReference type="SAM" id="SignalP"/>
    </source>
</evidence>
<evidence type="ECO:0000313" key="3">
    <source>
        <dbReference type="Proteomes" id="UP000321577"/>
    </source>
</evidence>
<keyword evidence="1" id="KW-0732">Signal</keyword>
<dbReference type="EMBL" id="BKAG01000038">
    <property type="protein sequence ID" value="GEP44888.1"/>
    <property type="molecule type" value="Genomic_DNA"/>
</dbReference>
<dbReference type="AlphaFoldDB" id="A0A512MDV5"/>
<gene>
    <name evidence="2" type="ORF">BGE01nite_41790</name>
</gene>
<name>A0A512MDV5_9BACT</name>
<keyword evidence="3" id="KW-1185">Reference proteome</keyword>
<dbReference type="Proteomes" id="UP000321577">
    <property type="component" value="Unassembled WGS sequence"/>
</dbReference>
<organism evidence="2 3">
    <name type="scientific">Brevifollis gellanilyticus</name>
    <dbReference type="NCBI Taxonomy" id="748831"/>
    <lineage>
        <taxon>Bacteria</taxon>
        <taxon>Pseudomonadati</taxon>
        <taxon>Verrucomicrobiota</taxon>
        <taxon>Verrucomicrobiia</taxon>
        <taxon>Verrucomicrobiales</taxon>
        <taxon>Verrucomicrobiaceae</taxon>
    </lineage>
</organism>
<sequence length="234" mass="24949">MGFRSPYQPPKLDYPTMLKKTLAALALASCTLAHAGTPAPAVPPTVEPDDISYSNVSVSWLRQWANVDGFSDLDVDSNGVAAALEYSPVNHLYLALGGSWSDAELSGPGGSVNADYWTLNGGVGGYIPLAHNVHFVTEVGAHYADLDLGGFGNLDDWGVYVTPHVRAKFGAFEVHGGVTYNSNDVAPTEWSAFARALYEVCPKVDLFVTGTFGLGSNDVLEDVFGLNVGVRFKF</sequence>
<comment type="caution">
    <text evidence="2">The sequence shown here is derived from an EMBL/GenBank/DDBJ whole genome shotgun (WGS) entry which is preliminary data.</text>
</comment>
<evidence type="ECO:0000313" key="2">
    <source>
        <dbReference type="EMBL" id="GEP44888.1"/>
    </source>
</evidence>
<protein>
    <recommendedName>
        <fullName evidence="4">Outer membrane protein beta-barrel domain-containing protein</fullName>
    </recommendedName>
</protein>
<feature type="chain" id="PRO_5022092255" description="Outer membrane protein beta-barrel domain-containing protein" evidence="1">
    <location>
        <begin position="36"/>
        <end position="234"/>
    </location>
</feature>